<keyword evidence="7 17" id="KW-0812">Transmembrane</keyword>
<organism evidence="20 21">
    <name type="scientific">Paenibacillus woosongensis</name>
    <dbReference type="NCBI Taxonomy" id="307580"/>
    <lineage>
        <taxon>Bacteria</taxon>
        <taxon>Bacillati</taxon>
        <taxon>Bacillota</taxon>
        <taxon>Bacilli</taxon>
        <taxon>Bacillales</taxon>
        <taxon>Paenibacillaceae</taxon>
        <taxon>Paenibacillus</taxon>
    </lineage>
</organism>
<name>A0ABQ4MLP6_9BACL</name>
<keyword evidence="8" id="KW-0547">Nucleotide-binding</keyword>
<evidence type="ECO:0000256" key="8">
    <source>
        <dbReference type="ARBA" id="ARBA00022741"/>
    </source>
</evidence>
<dbReference type="InterPro" id="IPR005467">
    <property type="entry name" value="His_kinase_dom"/>
</dbReference>
<dbReference type="Proteomes" id="UP000681290">
    <property type="component" value="Unassembled WGS sequence"/>
</dbReference>
<feature type="domain" description="HAMP" evidence="19">
    <location>
        <begin position="155"/>
        <end position="207"/>
    </location>
</feature>
<evidence type="ECO:0000256" key="15">
    <source>
        <dbReference type="ARBA" id="ARBA00037219"/>
    </source>
</evidence>
<dbReference type="InterPro" id="IPR036097">
    <property type="entry name" value="HisK_dim/P_sf"/>
</dbReference>
<dbReference type="CDD" id="cd00075">
    <property type="entry name" value="HATPase"/>
    <property type="match status" value="1"/>
</dbReference>
<dbReference type="RefSeq" id="WP_213588925.1">
    <property type="nucleotide sequence ID" value="NZ_BOSM01000001.1"/>
</dbReference>
<keyword evidence="5" id="KW-0597">Phosphoprotein</keyword>
<dbReference type="SMART" id="SM00304">
    <property type="entry name" value="HAMP"/>
    <property type="match status" value="1"/>
</dbReference>
<evidence type="ECO:0000256" key="12">
    <source>
        <dbReference type="ARBA" id="ARBA00023012"/>
    </source>
</evidence>
<evidence type="ECO:0000256" key="6">
    <source>
        <dbReference type="ARBA" id="ARBA00022679"/>
    </source>
</evidence>
<feature type="domain" description="Histidine kinase" evidence="18">
    <location>
        <begin position="215"/>
        <end position="430"/>
    </location>
</feature>
<dbReference type="InterPro" id="IPR050398">
    <property type="entry name" value="HssS/ArlS-like"/>
</dbReference>
<dbReference type="CDD" id="cd00082">
    <property type="entry name" value="HisKA"/>
    <property type="match status" value="1"/>
</dbReference>
<evidence type="ECO:0000256" key="2">
    <source>
        <dbReference type="ARBA" id="ARBA00004651"/>
    </source>
</evidence>
<dbReference type="CDD" id="cd06225">
    <property type="entry name" value="HAMP"/>
    <property type="match status" value="1"/>
</dbReference>
<comment type="catalytic activity">
    <reaction evidence="1">
        <text>ATP + protein L-histidine = ADP + protein N-phospho-L-histidine.</text>
        <dbReference type="EC" id="2.7.13.3"/>
    </reaction>
</comment>
<dbReference type="InterPro" id="IPR003661">
    <property type="entry name" value="HisK_dim/P_dom"/>
</dbReference>
<dbReference type="InterPro" id="IPR004358">
    <property type="entry name" value="Sig_transdc_His_kin-like_C"/>
</dbReference>
<keyword evidence="14 17" id="KW-0472">Membrane</keyword>
<evidence type="ECO:0000256" key="13">
    <source>
        <dbReference type="ARBA" id="ARBA00023026"/>
    </source>
</evidence>
<comment type="subcellular location">
    <subcellularLocation>
        <location evidence="2">Cell membrane</location>
        <topology evidence="2">Multi-pass membrane protein</topology>
    </subcellularLocation>
</comment>
<dbReference type="PANTHER" id="PTHR45528:SF11">
    <property type="entry name" value="HISTIDINE KINASE"/>
    <property type="match status" value="1"/>
</dbReference>
<evidence type="ECO:0000259" key="18">
    <source>
        <dbReference type="PROSITE" id="PS50109"/>
    </source>
</evidence>
<dbReference type="PRINTS" id="PR00344">
    <property type="entry name" value="BCTRLSENSOR"/>
</dbReference>
<dbReference type="Gene3D" id="1.10.287.130">
    <property type="match status" value="1"/>
</dbReference>
<dbReference type="EMBL" id="BOSM01000001">
    <property type="protein sequence ID" value="GIP56916.1"/>
    <property type="molecule type" value="Genomic_DNA"/>
</dbReference>
<keyword evidence="10" id="KW-0067">ATP-binding</keyword>
<dbReference type="InterPro" id="IPR036890">
    <property type="entry name" value="HATPase_C_sf"/>
</dbReference>
<evidence type="ECO:0000256" key="5">
    <source>
        <dbReference type="ARBA" id="ARBA00022553"/>
    </source>
</evidence>
<keyword evidence="9" id="KW-0418">Kinase</keyword>
<sequence length="438" mass="49408">MFKTLYVRIVVYYLAAVLLGVVTAWAAAIFLFQDSTERYTEQELALKGQQLIQLYSQTQPEDRRTFLESAAQLSSVKMKVTAPNSQEIQFYNWAAADHFCDCDISVALPWPLDGGTYQMELAQTASSESSGFTEIGLILLIVLLVGGFVILFFARRLVTPIQTVTAAAKQLATGDFDVRLPENQRDEMGTLSQAINHMAAELGQLDRERQEFVANVSHEFQSPLTLMKGFSAMLLEGSLQDSERTRALQIIMQESERLSRLSDNLLRLAALDSERYEINPAYFDLAEQIRRTVLTFEPLWSDKQLEVEMKGARTMVYADEELLNQVWINLMSNAIKFAPADGRIIIELLADKDQAEIRFYDNGPPVPPEDREQIFKRFFKADRARDRNIDGNGLGLSIVKKIVDFHEGAIFIVSENGSGKAFVVQIPVMPCYAAERMT</sequence>
<evidence type="ECO:0000259" key="19">
    <source>
        <dbReference type="PROSITE" id="PS50885"/>
    </source>
</evidence>
<gene>
    <name evidence="20" type="ORF">J15TS10_07300</name>
</gene>
<dbReference type="EC" id="2.7.13.3" evidence="3"/>
<dbReference type="PANTHER" id="PTHR45528">
    <property type="entry name" value="SENSOR HISTIDINE KINASE CPXA"/>
    <property type="match status" value="1"/>
</dbReference>
<dbReference type="InterPro" id="IPR003660">
    <property type="entry name" value="HAMP_dom"/>
</dbReference>
<proteinExistence type="predicted"/>
<evidence type="ECO:0000256" key="17">
    <source>
        <dbReference type="SAM" id="Phobius"/>
    </source>
</evidence>
<evidence type="ECO:0000256" key="7">
    <source>
        <dbReference type="ARBA" id="ARBA00022692"/>
    </source>
</evidence>
<dbReference type="Gene3D" id="3.30.565.10">
    <property type="entry name" value="Histidine kinase-like ATPase, C-terminal domain"/>
    <property type="match status" value="1"/>
</dbReference>
<evidence type="ECO:0000256" key="1">
    <source>
        <dbReference type="ARBA" id="ARBA00000085"/>
    </source>
</evidence>
<keyword evidence="21" id="KW-1185">Reference proteome</keyword>
<evidence type="ECO:0000256" key="3">
    <source>
        <dbReference type="ARBA" id="ARBA00012438"/>
    </source>
</evidence>
<keyword evidence="6" id="KW-0808">Transferase</keyword>
<accession>A0ABQ4MLP6</accession>
<keyword evidence="13" id="KW-0843">Virulence</keyword>
<dbReference type="PROSITE" id="PS50885">
    <property type="entry name" value="HAMP"/>
    <property type="match status" value="1"/>
</dbReference>
<dbReference type="InterPro" id="IPR003594">
    <property type="entry name" value="HATPase_dom"/>
</dbReference>
<dbReference type="SUPFAM" id="SSF158472">
    <property type="entry name" value="HAMP domain-like"/>
    <property type="match status" value="1"/>
</dbReference>
<protein>
    <recommendedName>
        <fullName evidence="16">Heme sensor protein HssS</fullName>
        <ecNumber evidence="3">2.7.13.3</ecNumber>
    </recommendedName>
</protein>
<keyword evidence="12" id="KW-0902">Two-component regulatory system</keyword>
<keyword evidence="4" id="KW-1003">Cell membrane</keyword>
<dbReference type="Gene3D" id="6.10.340.10">
    <property type="match status" value="1"/>
</dbReference>
<comment type="function">
    <text evidence="15">Member of the two-component regulatory system HssS/HssR involved in intracellular heme homeostasis and tempering of staphylococcal virulence. HssS functions as a heme sensor histidine kinase which is autophosphorylated at a histidine residue and transfers its phosphate group to an aspartate residue of HssR. HssR/HssS activates the expression of hrtAB, an efflux pump, in response to extracellular heme, hemin, hemoglobin or blood.</text>
</comment>
<evidence type="ECO:0000256" key="10">
    <source>
        <dbReference type="ARBA" id="ARBA00022840"/>
    </source>
</evidence>
<reference evidence="20 21" key="1">
    <citation type="submission" date="2021-03" db="EMBL/GenBank/DDBJ databases">
        <title>Antimicrobial resistance genes in bacteria isolated from Japanese honey, and their potential for conferring macrolide and lincosamide resistance in the American foulbrood pathogen Paenibacillus larvae.</title>
        <authorList>
            <person name="Okamoto M."/>
            <person name="Kumagai M."/>
            <person name="Kanamori H."/>
            <person name="Takamatsu D."/>
        </authorList>
    </citation>
    <scope>NUCLEOTIDE SEQUENCE [LARGE SCALE GENOMIC DNA]</scope>
    <source>
        <strain evidence="20 21">J15TS10</strain>
    </source>
</reference>
<dbReference type="Pfam" id="PF00512">
    <property type="entry name" value="HisKA"/>
    <property type="match status" value="1"/>
</dbReference>
<evidence type="ECO:0000256" key="16">
    <source>
        <dbReference type="ARBA" id="ARBA00040841"/>
    </source>
</evidence>
<evidence type="ECO:0000256" key="11">
    <source>
        <dbReference type="ARBA" id="ARBA00022989"/>
    </source>
</evidence>
<dbReference type="SUPFAM" id="SSF55874">
    <property type="entry name" value="ATPase domain of HSP90 chaperone/DNA topoisomerase II/histidine kinase"/>
    <property type="match status" value="1"/>
</dbReference>
<evidence type="ECO:0000256" key="14">
    <source>
        <dbReference type="ARBA" id="ARBA00023136"/>
    </source>
</evidence>
<evidence type="ECO:0000313" key="20">
    <source>
        <dbReference type="EMBL" id="GIP56916.1"/>
    </source>
</evidence>
<dbReference type="SMART" id="SM00388">
    <property type="entry name" value="HisKA"/>
    <property type="match status" value="1"/>
</dbReference>
<dbReference type="Pfam" id="PF00672">
    <property type="entry name" value="HAMP"/>
    <property type="match status" value="1"/>
</dbReference>
<dbReference type="PROSITE" id="PS50109">
    <property type="entry name" value="HIS_KIN"/>
    <property type="match status" value="1"/>
</dbReference>
<dbReference type="Pfam" id="PF02518">
    <property type="entry name" value="HATPase_c"/>
    <property type="match status" value="1"/>
</dbReference>
<dbReference type="SUPFAM" id="SSF47384">
    <property type="entry name" value="Homodimeric domain of signal transducing histidine kinase"/>
    <property type="match status" value="1"/>
</dbReference>
<comment type="caution">
    <text evidence="20">The sequence shown here is derived from an EMBL/GenBank/DDBJ whole genome shotgun (WGS) entry which is preliminary data.</text>
</comment>
<keyword evidence="11 17" id="KW-1133">Transmembrane helix</keyword>
<evidence type="ECO:0000313" key="21">
    <source>
        <dbReference type="Proteomes" id="UP000681290"/>
    </source>
</evidence>
<feature type="transmembrane region" description="Helical" evidence="17">
    <location>
        <begin position="12"/>
        <end position="32"/>
    </location>
</feature>
<evidence type="ECO:0000256" key="4">
    <source>
        <dbReference type="ARBA" id="ARBA00022475"/>
    </source>
</evidence>
<dbReference type="SMART" id="SM00387">
    <property type="entry name" value="HATPase_c"/>
    <property type="match status" value="1"/>
</dbReference>
<feature type="transmembrane region" description="Helical" evidence="17">
    <location>
        <begin position="135"/>
        <end position="154"/>
    </location>
</feature>
<evidence type="ECO:0000256" key="9">
    <source>
        <dbReference type="ARBA" id="ARBA00022777"/>
    </source>
</evidence>